<dbReference type="RefSeq" id="WP_342449758.1">
    <property type="nucleotide sequence ID" value="NZ_JAATJE010000001.1"/>
</dbReference>
<dbReference type="Proteomes" id="UP000734218">
    <property type="component" value="Unassembled WGS sequence"/>
</dbReference>
<evidence type="ECO:0008006" key="3">
    <source>
        <dbReference type="Google" id="ProtNLM"/>
    </source>
</evidence>
<dbReference type="NCBIfam" id="NF041366">
    <property type="entry name" value="GntA_guanitoxin"/>
    <property type="match status" value="1"/>
</dbReference>
<reference evidence="1 2" key="1">
    <citation type="submission" date="2020-03" db="EMBL/GenBank/DDBJ databases">
        <title>Genomic Encyclopedia of Type Strains, Phase IV (KMG-IV): sequencing the most valuable type-strain genomes for metagenomic binning, comparative biology and taxonomic classification.</title>
        <authorList>
            <person name="Goeker M."/>
        </authorList>
    </citation>
    <scope>NUCLEOTIDE SEQUENCE [LARGE SCALE GENOMIC DNA]</scope>
    <source>
        <strain evidence="1 2">DSM 27651</strain>
    </source>
</reference>
<dbReference type="InterPro" id="IPR014988">
    <property type="entry name" value="Uncharacterised_YqcI/YcgG"/>
</dbReference>
<evidence type="ECO:0000313" key="1">
    <source>
        <dbReference type="EMBL" id="NJC34307.1"/>
    </source>
</evidence>
<sequence length="230" mass="26200">MAEDLRDFIRERAFPCVGAKSALSRDTLEIMVARSITSAWDDLTIVQSLLRFVQQPRDPRDLVSFAVVFADDTPMDEHDFEKHLWDRIQSISDKDQWLGQPYDRSVSSDPSNPHFSLSFGGQAFFVVGLHPGSSRKARRFARPVMVFNLHDQFERLREEQRYEKMRETILARDVAFSGSVNPMLSRHGEASEARQYSGRAVDADWRCPFSRAGTDGAVTQDDRQADIDAA</sequence>
<dbReference type="PANTHER" id="PTHR40045">
    <property type="entry name" value="YCGG FAMILY PROTEIN"/>
    <property type="match status" value="1"/>
</dbReference>
<comment type="caution">
    <text evidence="1">The sequence shown here is derived from an EMBL/GenBank/DDBJ whole genome shotgun (WGS) entry which is preliminary data.</text>
</comment>
<name>A0ABX0XNI6_9SPHN</name>
<evidence type="ECO:0000313" key="2">
    <source>
        <dbReference type="Proteomes" id="UP000734218"/>
    </source>
</evidence>
<protein>
    <recommendedName>
        <fullName evidence="3">YqcI/YcgG family protein</fullName>
    </recommendedName>
</protein>
<organism evidence="1 2">
    <name type="scientific">Sphingomonas jejuensis</name>
    <dbReference type="NCBI Taxonomy" id="904715"/>
    <lineage>
        <taxon>Bacteria</taxon>
        <taxon>Pseudomonadati</taxon>
        <taxon>Pseudomonadota</taxon>
        <taxon>Alphaproteobacteria</taxon>
        <taxon>Sphingomonadales</taxon>
        <taxon>Sphingomonadaceae</taxon>
        <taxon>Sphingomonas</taxon>
    </lineage>
</organism>
<gene>
    <name evidence="1" type="ORF">GGR88_001781</name>
</gene>
<keyword evidence="2" id="KW-1185">Reference proteome</keyword>
<dbReference type="PANTHER" id="PTHR40045:SF1">
    <property type="entry name" value="YQCI_YCGG FAMILY PROTEIN"/>
    <property type="match status" value="1"/>
</dbReference>
<dbReference type="EMBL" id="JAATJE010000001">
    <property type="protein sequence ID" value="NJC34307.1"/>
    <property type="molecule type" value="Genomic_DNA"/>
</dbReference>
<proteinExistence type="predicted"/>
<accession>A0ABX0XNI6</accession>
<dbReference type="Pfam" id="PF08892">
    <property type="entry name" value="YqcI_YcgG"/>
    <property type="match status" value="1"/>
</dbReference>